<comment type="similarity">
    <text evidence="1 14 16">Belongs to the ATP-dependent DNA ligase family.</text>
</comment>
<dbReference type="CDD" id="cd07901">
    <property type="entry name" value="Adenylation_DNA_ligase_Arch_LigB"/>
    <property type="match status" value="1"/>
</dbReference>
<dbReference type="HAMAP" id="MF_00407">
    <property type="entry name" value="DNA_ligase"/>
    <property type="match status" value="1"/>
</dbReference>
<dbReference type="Pfam" id="PF04679">
    <property type="entry name" value="DNA_ligase_A_C"/>
    <property type="match status" value="1"/>
</dbReference>
<evidence type="ECO:0000256" key="16">
    <source>
        <dbReference type="RuleBase" id="RU004196"/>
    </source>
</evidence>
<feature type="binding site" evidence="14">
    <location>
        <position position="426"/>
    </location>
    <ligand>
        <name>ATP</name>
        <dbReference type="ChEBI" id="CHEBI:30616"/>
    </ligand>
</feature>
<dbReference type="EC" id="6.5.1.1" evidence="14"/>
<evidence type="ECO:0000259" key="17">
    <source>
        <dbReference type="PROSITE" id="PS50160"/>
    </source>
</evidence>
<feature type="domain" description="ATP-dependent DNA ligase family profile" evidence="17">
    <location>
        <begin position="332"/>
        <end position="462"/>
    </location>
</feature>
<dbReference type="InterPro" id="IPR012309">
    <property type="entry name" value="DNA_ligase_ATP-dep_C"/>
</dbReference>
<dbReference type="OrthoDB" id="9802472at2"/>
<feature type="binding site" evidence="14">
    <location>
        <position position="259"/>
    </location>
    <ligand>
        <name>ATP</name>
        <dbReference type="ChEBI" id="CHEBI:30616"/>
    </ligand>
</feature>
<comment type="function">
    <text evidence="14">DNA ligase that seals nicks in double-stranded DNA during DNA replication, DNA recombination and DNA repair.</text>
</comment>
<dbReference type="RefSeq" id="WP_007917505.1">
    <property type="nucleotide sequence ID" value="NZ_ADVG01000003.1"/>
</dbReference>
<dbReference type="Pfam" id="PF04675">
    <property type="entry name" value="DNA_ligase_A_N"/>
    <property type="match status" value="1"/>
</dbReference>
<keyword evidence="11 14" id="KW-0234">DNA repair</keyword>
<feature type="binding site" evidence="14">
    <location>
        <position position="344"/>
    </location>
    <ligand>
        <name>ATP</name>
        <dbReference type="ChEBI" id="CHEBI:30616"/>
    </ligand>
</feature>
<keyword evidence="19" id="KW-1185">Reference proteome</keyword>
<dbReference type="InterPro" id="IPR036599">
    <property type="entry name" value="DNA_ligase_N_sf"/>
</dbReference>
<dbReference type="InterPro" id="IPR012340">
    <property type="entry name" value="NA-bd_OB-fold"/>
</dbReference>
<dbReference type="GO" id="GO:0046872">
    <property type="term" value="F:metal ion binding"/>
    <property type="evidence" value="ECO:0007669"/>
    <property type="project" value="UniProtKB-KW"/>
</dbReference>
<evidence type="ECO:0000256" key="8">
    <source>
        <dbReference type="ARBA" id="ARBA00022840"/>
    </source>
</evidence>
<evidence type="ECO:0000256" key="9">
    <source>
        <dbReference type="ARBA" id="ARBA00022842"/>
    </source>
</evidence>
<dbReference type="InterPro" id="IPR012310">
    <property type="entry name" value="DNA_ligase_ATP-dep_cent"/>
</dbReference>
<keyword evidence="12 14" id="KW-0131">Cell cycle</keyword>
<keyword evidence="2 14" id="KW-0436">Ligase</keyword>
<dbReference type="InterPro" id="IPR012308">
    <property type="entry name" value="DNA_ligase_ATP-dep_N"/>
</dbReference>
<protein>
    <recommendedName>
        <fullName evidence="14">Probable DNA ligase</fullName>
        <ecNumber evidence="14">6.5.1.1</ecNumber>
    </recommendedName>
    <alternativeName>
        <fullName evidence="14">Polydeoxyribonucleotide synthase [ATP]</fullName>
    </alternativeName>
</protein>
<evidence type="ECO:0000256" key="1">
    <source>
        <dbReference type="ARBA" id="ARBA00007572"/>
    </source>
</evidence>
<evidence type="ECO:0000256" key="15">
    <source>
        <dbReference type="RuleBase" id="RU000617"/>
    </source>
</evidence>
<dbReference type="GO" id="GO:0003910">
    <property type="term" value="F:DNA ligase (ATP) activity"/>
    <property type="evidence" value="ECO:0007669"/>
    <property type="project" value="UniProtKB-UniRule"/>
</dbReference>
<dbReference type="InterPro" id="IPR050191">
    <property type="entry name" value="ATP-dep_DNA_ligase"/>
</dbReference>
<dbReference type="Proteomes" id="UP000004508">
    <property type="component" value="Unassembled WGS sequence"/>
</dbReference>
<dbReference type="PANTHER" id="PTHR45674">
    <property type="entry name" value="DNA LIGASE 1/3 FAMILY MEMBER"/>
    <property type="match status" value="1"/>
</dbReference>
<comment type="caution">
    <text evidence="18">The sequence shown here is derived from an EMBL/GenBank/DDBJ whole genome shotgun (WGS) entry which is preliminary data.</text>
</comment>
<keyword evidence="6 14" id="KW-0547">Nucleotide-binding</keyword>
<dbReference type="Gene3D" id="2.40.50.140">
    <property type="entry name" value="Nucleic acid-binding proteins"/>
    <property type="match status" value="1"/>
</dbReference>
<keyword evidence="3 14" id="KW-0132">Cell division</keyword>
<dbReference type="SUPFAM" id="SSF50249">
    <property type="entry name" value="Nucleic acid-binding proteins"/>
    <property type="match status" value="1"/>
</dbReference>
<dbReference type="InParanoid" id="D6TUZ0"/>
<feature type="binding site" evidence="14">
    <location>
        <position position="304"/>
    </location>
    <ligand>
        <name>ATP</name>
        <dbReference type="ChEBI" id="CHEBI:30616"/>
    </ligand>
</feature>
<dbReference type="EMBL" id="ADVG01000003">
    <property type="protein sequence ID" value="EFH85316.1"/>
    <property type="molecule type" value="Genomic_DNA"/>
</dbReference>
<dbReference type="GO" id="GO:0006310">
    <property type="term" value="P:DNA recombination"/>
    <property type="evidence" value="ECO:0007669"/>
    <property type="project" value="UniProtKB-UniRule"/>
</dbReference>
<dbReference type="AlphaFoldDB" id="D6TUZ0"/>
<dbReference type="Gene3D" id="1.10.3260.10">
    <property type="entry name" value="DNA ligase, ATP-dependent, N-terminal domain"/>
    <property type="match status" value="1"/>
</dbReference>
<dbReference type="GO" id="GO:0071897">
    <property type="term" value="P:DNA biosynthetic process"/>
    <property type="evidence" value="ECO:0007669"/>
    <property type="project" value="InterPro"/>
</dbReference>
<dbReference type="GO" id="GO:0006273">
    <property type="term" value="P:lagging strand elongation"/>
    <property type="evidence" value="ECO:0007669"/>
    <property type="project" value="TreeGrafter"/>
</dbReference>
<feature type="active site" description="N6-AMP-lysine intermediate" evidence="14">
    <location>
        <position position="254"/>
    </location>
</feature>
<evidence type="ECO:0000256" key="7">
    <source>
        <dbReference type="ARBA" id="ARBA00022763"/>
    </source>
</evidence>
<dbReference type="GO" id="GO:0006281">
    <property type="term" value="P:DNA repair"/>
    <property type="evidence" value="ECO:0007669"/>
    <property type="project" value="UniProtKB-UniRule"/>
</dbReference>
<evidence type="ECO:0000313" key="18">
    <source>
        <dbReference type="EMBL" id="EFH85316.1"/>
    </source>
</evidence>
<keyword evidence="5 14" id="KW-0479">Metal-binding</keyword>
<dbReference type="InterPro" id="IPR016059">
    <property type="entry name" value="DNA_ligase_ATP-dep_CS"/>
</dbReference>
<evidence type="ECO:0000313" key="19">
    <source>
        <dbReference type="Proteomes" id="UP000004508"/>
    </source>
</evidence>
<dbReference type="PROSITE" id="PS00697">
    <property type="entry name" value="DNA_LIGASE_A1"/>
    <property type="match status" value="1"/>
</dbReference>
<evidence type="ECO:0000256" key="6">
    <source>
        <dbReference type="ARBA" id="ARBA00022741"/>
    </source>
</evidence>
<dbReference type="GO" id="GO:0003677">
    <property type="term" value="F:DNA binding"/>
    <property type="evidence" value="ECO:0007669"/>
    <property type="project" value="InterPro"/>
</dbReference>
<evidence type="ECO:0000256" key="11">
    <source>
        <dbReference type="ARBA" id="ARBA00023204"/>
    </source>
</evidence>
<reference evidence="18 19" key="1">
    <citation type="journal article" date="2011" name="Stand. Genomic Sci.">
        <title>Non-contiguous finished genome sequence and contextual data of the filamentous soil bacterium Ktedonobacter racemifer type strain (SOSP1-21).</title>
        <authorList>
            <person name="Chang Y.J."/>
            <person name="Land M."/>
            <person name="Hauser L."/>
            <person name="Chertkov O."/>
            <person name="Del Rio T.G."/>
            <person name="Nolan M."/>
            <person name="Copeland A."/>
            <person name="Tice H."/>
            <person name="Cheng J.F."/>
            <person name="Lucas S."/>
            <person name="Han C."/>
            <person name="Goodwin L."/>
            <person name="Pitluck S."/>
            <person name="Ivanova N."/>
            <person name="Ovchinikova G."/>
            <person name="Pati A."/>
            <person name="Chen A."/>
            <person name="Palaniappan K."/>
            <person name="Mavromatis K."/>
            <person name="Liolios K."/>
            <person name="Brettin T."/>
            <person name="Fiebig A."/>
            <person name="Rohde M."/>
            <person name="Abt B."/>
            <person name="Goker M."/>
            <person name="Detter J.C."/>
            <person name="Woyke T."/>
            <person name="Bristow J."/>
            <person name="Eisen J.A."/>
            <person name="Markowitz V."/>
            <person name="Hugenholtz P."/>
            <person name="Kyrpides N.C."/>
            <person name="Klenk H.P."/>
            <person name="Lapidus A."/>
        </authorList>
    </citation>
    <scope>NUCLEOTIDE SEQUENCE [LARGE SCALE GENOMIC DNA]</scope>
    <source>
        <strain evidence="19">DSM 44963</strain>
    </source>
</reference>
<evidence type="ECO:0000256" key="3">
    <source>
        <dbReference type="ARBA" id="ARBA00022618"/>
    </source>
</evidence>
<dbReference type="PANTHER" id="PTHR45674:SF4">
    <property type="entry name" value="DNA LIGASE 1"/>
    <property type="match status" value="1"/>
</dbReference>
<evidence type="ECO:0000256" key="2">
    <source>
        <dbReference type="ARBA" id="ARBA00022598"/>
    </source>
</evidence>
<comment type="caution">
    <text evidence="14">Lacks conserved residue(s) required for the propagation of feature annotation.</text>
</comment>
<dbReference type="GO" id="GO:0051301">
    <property type="term" value="P:cell division"/>
    <property type="evidence" value="ECO:0007669"/>
    <property type="project" value="UniProtKB-KW"/>
</dbReference>
<evidence type="ECO:0000256" key="13">
    <source>
        <dbReference type="ARBA" id="ARBA00034003"/>
    </source>
</evidence>
<keyword evidence="10 14" id="KW-0233">DNA recombination</keyword>
<dbReference type="STRING" id="485913.Krac_6506"/>
<dbReference type="InterPro" id="IPR000977">
    <property type="entry name" value="DNA_ligase_ATP-dep"/>
</dbReference>
<evidence type="ECO:0000256" key="10">
    <source>
        <dbReference type="ARBA" id="ARBA00023172"/>
    </source>
</evidence>
<evidence type="ECO:0000256" key="12">
    <source>
        <dbReference type="ARBA" id="ARBA00023306"/>
    </source>
</evidence>
<accession>D6TUZ0</accession>
<dbReference type="PROSITE" id="PS00333">
    <property type="entry name" value="DNA_LIGASE_A2"/>
    <property type="match status" value="1"/>
</dbReference>
<feature type="binding site" evidence="14">
    <location>
        <position position="420"/>
    </location>
    <ligand>
        <name>ATP</name>
        <dbReference type="ChEBI" id="CHEBI:30616"/>
    </ligand>
</feature>
<comment type="cofactor">
    <cofactor evidence="14">
        <name>Mg(2+)</name>
        <dbReference type="ChEBI" id="CHEBI:18420"/>
    </cofactor>
</comment>
<dbReference type="SUPFAM" id="SSF117018">
    <property type="entry name" value="ATP-dependent DNA ligase DNA-binding domain"/>
    <property type="match status" value="1"/>
</dbReference>
<dbReference type="NCBIfam" id="TIGR00574">
    <property type="entry name" value="dnl1"/>
    <property type="match status" value="1"/>
</dbReference>
<evidence type="ECO:0000256" key="5">
    <source>
        <dbReference type="ARBA" id="ARBA00022723"/>
    </source>
</evidence>
<dbReference type="InterPro" id="IPR022865">
    <property type="entry name" value="DNA_ligae_ATP-dep_bac/arc"/>
</dbReference>
<dbReference type="GO" id="GO:0005524">
    <property type="term" value="F:ATP binding"/>
    <property type="evidence" value="ECO:0007669"/>
    <property type="project" value="UniProtKB-UniRule"/>
</dbReference>
<gene>
    <name evidence="14" type="primary">lig</name>
    <name evidence="18" type="ORF">Krac_6506</name>
</gene>
<keyword evidence="4 14" id="KW-0235">DNA replication</keyword>
<keyword evidence="9 14" id="KW-0460">Magnesium</keyword>
<feature type="binding site" evidence="14">
    <location>
        <position position="274"/>
    </location>
    <ligand>
        <name>ATP</name>
        <dbReference type="ChEBI" id="CHEBI:30616"/>
    </ligand>
</feature>
<dbReference type="eggNOG" id="COG1793">
    <property type="taxonomic scope" value="Bacteria"/>
</dbReference>
<keyword evidence="7 14" id="KW-0227">DNA damage</keyword>
<proteinExistence type="inferred from homology"/>
<evidence type="ECO:0000256" key="4">
    <source>
        <dbReference type="ARBA" id="ARBA00022705"/>
    </source>
</evidence>
<keyword evidence="8 14" id="KW-0067">ATP-binding</keyword>
<comment type="catalytic activity">
    <reaction evidence="13 14 15">
        <text>ATP + (deoxyribonucleotide)n-3'-hydroxyl + 5'-phospho-(deoxyribonucleotide)m = (deoxyribonucleotide)n+m + AMP + diphosphate.</text>
        <dbReference type="EC" id="6.5.1.1"/>
    </reaction>
</comment>
<dbReference type="PROSITE" id="PS50160">
    <property type="entry name" value="DNA_LIGASE_A3"/>
    <property type="match status" value="1"/>
</dbReference>
<evidence type="ECO:0000256" key="14">
    <source>
        <dbReference type="HAMAP-Rule" id="MF_00407"/>
    </source>
</evidence>
<organism evidence="18 19">
    <name type="scientific">Ktedonobacter racemifer DSM 44963</name>
    <dbReference type="NCBI Taxonomy" id="485913"/>
    <lineage>
        <taxon>Bacteria</taxon>
        <taxon>Bacillati</taxon>
        <taxon>Chloroflexota</taxon>
        <taxon>Ktedonobacteria</taxon>
        <taxon>Ktedonobacterales</taxon>
        <taxon>Ktedonobacteraceae</taxon>
        <taxon>Ktedonobacter</taxon>
    </lineage>
</organism>
<dbReference type="Gene3D" id="3.30.470.30">
    <property type="entry name" value="DNA ligase/mRNA capping enzyme"/>
    <property type="match status" value="1"/>
</dbReference>
<dbReference type="SUPFAM" id="SSF56091">
    <property type="entry name" value="DNA ligase/mRNA capping enzyme, catalytic domain"/>
    <property type="match status" value="1"/>
</dbReference>
<sequence length="583" mass="64929">MEFAVLAQCFEALEGTSSRRNLVQLVTTLFRQVEHPEEIQQICYLMQGRVAPLFMPLEMGMAEKAVLQALAQASSHSLEQITERYATLGDLGLVAAQIQGETEQPIQKVSVNEVFTVLQTIAQTAGKGAIEKKRVLLVGLLDHVDGESAKYSVRIVLGKLRLGIGDATILDALAITKWNDAKKRKLLEGVYHVTSDLGLIARTLWEHPEAEEAQRAIASLDIAVGRPIHSQLAERLPTAEAIIEKMGSVVAQYKYDGFRVQIHKNGQQIAIFSRNLENLTDMFPEILEATRTQVQAEQAILDGEALAYNATSEEFLPFQETTRRRRKHGVALMAQELPLKAFVFDILYKDGASLLEYPLEERLKVLEETIPQTRNTLMVTRSHLVDDAKSLTLLFDEAISKGLEGLVVKRWGSHYEAGARNYNWVKIKRHAAGALDDTIDGVLLGYLFGRGKRAALGAGALLVGVYDARQDRFVTVTKIGTGLSDEQWGSIRERTKGLPTDRQPARVFSLITPSVWLKPAIVIEVLADEITRSPNHTAGKVGDEPGYALRFPRLIAFRDRDKQPEDATTVEEVIEMYQRQGKR</sequence>
<name>D6TUZ0_KTERA</name>
<dbReference type="Pfam" id="PF01068">
    <property type="entry name" value="DNA_ligase_A_M"/>
    <property type="match status" value="1"/>
</dbReference>